<evidence type="ECO:0000313" key="1">
    <source>
        <dbReference type="EMBL" id="CAG8760917.1"/>
    </source>
</evidence>
<comment type="caution">
    <text evidence="1">The sequence shown here is derived from an EMBL/GenBank/DDBJ whole genome shotgun (WGS) entry which is preliminary data.</text>
</comment>
<dbReference type="EMBL" id="CAJVPT010058794">
    <property type="protein sequence ID" value="CAG8760917.1"/>
    <property type="molecule type" value="Genomic_DNA"/>
</dbReference>
<evidence type="ECO:0000313" key="2">
    <source>
        <dbReference type="Proteomes" id="UP000789525"/>
    </source>
</evidence>
<sequence length="86" mass="9273">NVASPLEVYCFGQQKDVGLIAKYVTSRHTASSLDNPVQPSPRDARSLFGGRRHAELGWRAGQDASLLDASAFKRLVGLACCALDIK</sequence>
<feature type="non-terminal residue" evidence="1">
    <location>
        <position position="1"/>
    </location>
</feature>
<reference evidence="1" key="1">
    <citation type="submission" date="2021-06" db="EMBL/GenBank/DDBJ databases">
        <authorList>
            <person name="Kallberg Y."/>
            <person name="Tangrot J."/>
            <person name="Rosling A."/>
        </authorList>
    </citation>
    <scope>NUCLEOTIDE SEQUENCE</scope>
    <source>
        <strain evidence="1">CL356</strain>
    </source>
</reference>
<gene>
    <name evidence="1" type="ORF">ACOLOM_LOCUS13190</name>
</gene>
<proteinExistence type="predicted"/>
<dbReference type="Proteomes" id="UP000789525">
    <property type="component" value="Unassembled WGS sequence"/>
</dbReference>
<keyword evidence="2" id="KW-1185">Reference proteome</keyword>
<name>A0ACA9QPY5_9GLOM</name>
<accession>A0ACA9QPY5</accession>
<organism evidence="1 2">
    <name type="scientific">Acaulospora colombiana</name>
    <dbReference type="NCBI Taxonomy" id="27376"/>
    <lineage>
        <taxon>Eukaryota</taxon>
        <taxon>Fungi</taxon>
        <taxon>Fungi incertae sedis</taxon>
        <taxon>Mucoromycota</taxon>
        <taxon>Glomeromycotina</taxon>
        <taxon>Glomeromycetes</taxon>
        <taxon>Diversisporales</taxon>
        <taxon>Acaulosporaceae</taxon>
        <taxon>Acaulospora</taxon>
    </lineage>
</organism>
<protein>
    <submittedName>
        <fullName evidence="1">6648_t:CDS:1</fullName>
    </submittedName>
</protein>